<name>A0A1G2CFG3_9BACT</name>
<dbReference type="PANTHER" id="PTHR43000">
    <property type="entry name" value="DTDP-D-GLUCOSE 4,6-DEHYDRATASE-RELATED"/>
    <property type="match status" value="1"/>
</dbReference>
<comment type="similarity">
    <text evidence="1">Belongs to the NAD(P)-dependent epimerase/dehydratase family.</text>
</comment>
<dbReference type="InterPro" id="IPR036291">
    <property type="entry name" value="NAD(P)-bd_dom_sf"/>
</dbReference>
<protein>
    <recommendedName>
        <fullName evidence="2">NAD-dependent epimerase/dehydratase domain-containing protein</fullName>
    </recommendedName>
</protein>
<reference evidence="3 4" key="1">
    <citation type="journal article" date="2016" name="Nat. Commun.">
        <title>Thousands of microbial genomes shed light on interconnected biogeochemical processes in an aquifer system.</title>
        <authorList>
            <person name="Anantharaman K."/>
            <person name="Brown C.T."/>
            <person name="Hug L.A."/>
            <person name="Sharon I."/>
            <person name="Castelle C.J."/>
            <person name="Probst A.J."/>
            <person name="Thomas B.C."/>
            <person name="Singh A."/>
            <person name="Wilkins M.J."/>
            <person name="Karaoz U."/>
            <person name="Brodie E.L."/>
            <person name="Williams K.H."/>
            <person name="Hubbard S.S."/>
            <person name="Banfield J.F."/>
        </authorList>
    </citation>
    <scope>NUCLEOTIDE SEQUENCE [LARGE SCALE GENOMIC DNA]</scope>
</reference>
<accession>A0A1G2CFG3</accession>
<comment type="caution">
    <text evidence="3">The sequence shown here is derived from an EMBL/GenBank/DDBJ whole genome shotgun (WGS) entry which is preliminary data.</text>
</comment>
<dbReference type="SUPFAM" id="SSF51735">
    <property type="entry name" value="NAD(P)-binding Rossmann-fold domains"/>
    <property type="match status" value="1"/>
</dbReference>
<dbReference type="STRING" id="1798650.A2945_00335"/>
<evidence type="ECO:0000259" key="2">
    <source>
        <dbReference type="Pfam" id="PF01370"/>
    </source>
</evidence>
<feature type="domain" description="NAD-dependent epimerase/dehydratase" evidence="2">
    <location>
        <begin position="3"/>
        <end position="233"/>
    </location>
</feature>
<evidence type="ECO:0000313" key="4">
    <source>
        <dbReference type="Proteomes" id="UP000178880"/>
    </source>
</evidence>
<dbReference type="Proteomes" id="UP000178880">
    <property type="component" value="Unassembled WGS sequence"/>
</dbReference>
<dbReference type="EMBL" id="MHLA01000007">
    <property type="protein sequence ID" value="OGZ00125.1"/>
    <property type="molecule type" value="Genomic_DNA"/>
</dbReference>
<sequence length="307" mass="33849">MRILVTGGAGFIGSHIVDAYVRAGHKVVVIDDLSAGSRNNLNPRAVFYKADVRDRTSMKKIFSRERPEIVSHHAALIDVVRSVANPIPTLETNVLGTATILSAFQRFGKGQKKFIFASSAAIYGNPKKLPVRENAELSPISVYGLSKALAEKIVRFYADAFGMRYVIFRYSNAYGPRQKSGAVSIFADLMRRGKTPIIFGDGTKSRDYIYVDDIVRANLLALRKGNGEILNLGWGKTVSDKTMYATLAGALGFRKPPAFKPYRKGEIYSMALSANKAKKIIGWQPKVKFHEGIRKTLSSLSGFPNKP</sequence>
<dbReference type="Pfam" id="PF01370">
    <property type="entry name" value="Epimerase"/>
    <property type="match status" value="1"/>
</dbReference>
<evidence type="ECO:0000313" key="3">
    <source>
        <dbReference type="EMBL" id="OGZ00125.1"/>
    </source>
</evidence>
<proteinExistence type="inferred from homology"/>
<evidence type="ECO:0000256" key="1">
    <source>
        <dbReference type="ARBA" id="ARBA00007637"/>
    </source>
</evidence>
<gene>
    <name evidence="3" type="ORF">A2945_00335</name>
</gene>
<dbReference type="InterPro" id="IPR001509">
    <property type="entry name" value="Epimerase_deHydtase"/>
</dbReference>
<dbReference type="Gene3D" id="3.40.50.720">
    <property type="entry name" value="NAD(P)-binding Rossmann-like Domain"/>
    <property type="match status" value="1"/>
</dbReference>
<dbReference type="AlphaFoldDB" id="A0A1G2CFG3"/>
<organism evidence="3 4">
    <name type="scientific">Candidatus Liptonbacteria bacterium RIFCSPLOWO2_01_FULL_52_25</name>
    <dbReference type="NCBI Taxonomy" id="1798650"/>
    <lineage>
        <taxon>Bacteria</taxon>
        <taxon>Candidatus Liptoniibacteriota</taxon>
    </lineage>
</organism>